<protein>
    <submittedName>
        <fullName evidence="2">(northern house mosquito) hypothetical protein</fullName>
    </submittedName>
</protein>
<organism evidence="2">
    <name type="scientific">Culex pipiens</name>
    <name type="common">House mosquito</name>
    <dbReference type="NCBI Taxonomy" id="7175"/>
    <lineage>
        <taxon>Eukaryota</taxon>
        <taxon>Metazoa</taxon>
        <taxon>Ecdysozoa</taxon>
        <taxon>Arthropoda</taxon>
        <taxon>Hexapoda</taxon>
        <taxon>Insecta</taxon>
        <taxon>Pterygota</taxon>
        <taxon>Neoptera</taxon>
        <taxon>Endopterygota</taxon>
        <taxon>Diptera</taxon>
        <taxon>Nematocera</taxon>
        <taxon>Culicoidea</taxon>
        <taxon>Culicidae</taxon>
        <taxon>Culicinae</taxon>
        <taxon>Culicini</taxon>
        <taxon>Culex</taxon>
        <taxon>Culex</taxon>
    </lineage>
</organism>
<evidence type="ECO:0000313" key="2">
    <source>
        <dbReference type="EMBL" id="CAG6489571.1"/>
    </source>
</evidence>
<keyword evidence="1" id="KW-0472">Membrane</keyword>
<evidence type="ECO:0000256" key="1">
    <source>
        <dbReference type="SAM" id="Phobius"/>
    </source>
</evidence>
<proteinExistence type="predicted"/>
<keyword evidence="1" id="KW-1133">Transmembrane helix</keyword>
<name>A0A8D8C9V5_CULPI</name>
<keyword evidence="1" id="KW-0812">Transmembrane</keyword>
<sequence length="153" mass="17561">MPGNVRSLAGQHDIRQNVPVLDHNLRVFDDKLPVRDRRSILANVALTSFRRFPVHVQLDPEHGHVRVLLNRGYLQPFRNLNLKVHVRTTMAPVMPMMSMVTVMTTTAVLIPATVRSVVSMSKYDANREEASKQDYQLDFHFAVRSNSITDCYY</sequence>
<feature type="transmembrane region" description="Helical" evidence="1">
    <location>
        <begin position="96"/>
        <end position="118"/>
    </location>
</feature>
<dbReference type="AlphaFoldDB" id="A0A8D8C9V5"/>
<reference evidence="2" key="1">
    <citation type="submission" date="2021-05" db="EMBL/GenBank/DDBJ databases">
        <authorList>
            <person name="Alioto T."/>
            <person name="Alioto T."/>
            <person name="Gomez Garrido J."/>
        </authorList>
    </citation>
    <scope>NUCLEOTIDE SEQUENCE</scope>
</reference>
<dbReference type="EMBL" id="HBUE01112976">
    <property type="protein sequence ID" value="CAG6489571.1"/>
    <property type="molecule type" value="Transcribed_RNA"/>
</dbReference>
<accession>A0A8D8C9V5</accession>